<reference evidence="2 3" key="1">
    <citation type="submission" date="2014-11" db="EMBL/GenBank/DDBJ databases">
        <authorList>
            <person name="Zhu J."/>
            <person name="Qi W."/>
            <person name="Song R."/>
        </authorList>
    </citation>
    <scope>NUCLEOTIDE SEQUENCE [LARGE SCALE GENOMIC DNA]</scope>
</reference>
<evidence type="ECO:0000256" key="1">
    <source>
        <dbReference type="SAM" id="MobiDB-lite"/>
    </source>
</evidence>
<dbReference type="Proteomes" id="UP000041254">
    <property type="component" value="Unassembled WGS sequence"/>
</dbReference>
<dbReference type="AlphaFoldDB" id="A0A0G4F1H7"/>
<organism evidence="2 3">
    <name type="scientific">Vitrella brassicaformis (strain CCMP3155)</name>
    <dbReference type="NCBI Taxonomy" id="1169540"/>
    <lineage>
        <taxon>Eukaryota</taxon>
        <taxon>Sar</taxon>
        <taxon>Alveolata</taxon>
        <taxon>Colpodellida</taxon>
        <taxon>Vitrellaceae</taxon>
        <taxon>Vitrella</taxon>
    </lineage>
</organism>
<keyword evidence="3" id="KW-1185">Reference proteome</keyword>
<sequence>MWLTFNHGSYFITPKIAAGRLCPLLLEDPQASFSLSFHIAIDKPPQPGDMYTLFQHESGVRFGFMTAYDHDGDPDPDQVFIGFLPAEGIHKHTPRRYKQPAENATKGIDTEALEEEDKKRAAKESESGAAEGEVSLLQQLWHQEPTPTDDSNNNNKTDAEKAAEEEQATVEAEEIIKLPPTGYQRPESMIPICWRQAEGNIYTLAVSGGTFRLYRMGFPLMDPAPLPYLTADLLSRAAPITLGCDMHGRNCFKGSMRMFHYSNIGNTTAESNEDAVVNFFDLLALSHRCGNGQVDNGVEECDVQADPDGCSCSCRMKCPPYFGLLQQQNVEKRWLASLPDIVGAPISEKYLHRGFDHNNRVSLYCKNERTLNIQGTPGPDIVTYHGDLPNGMDMVLCGHQRSGNWTPPTMDCWQDCDPTQESWWNDTNVAGGSKLHLVVPPRPTRIRSGEIIRMECAPHNPVPKGMDTYEVLFCNDGFIDPLGLPCKSTCPRDILMPPFYKRPVLERKYVVEGEGYQDRARRIVTCKDGYAAAKGSPFEKGVQESECIDATGRSSCSNAEVCVRRSTFPAR</sequence>
<dbReference type="PhylomeDB" id="A0A0G4F1H7"/>
<evidence type="ECO:0000313" key="3">
    <source>
        <dbReference type="Proteomes" id="UP000041254"/>
    </source>
</evidence>
<feature type="region of interest" description="Disordered" evidence="1">
    <location>
        <begin position="91"/>
        <end position="170"/>
    </location>
</feature>
<evidence type="ECO:0000313" key="2">
    <source>
        <dbReference type="EMBL" id="CEM05441.1"/>
    </source>
</evidence>
<evidence type="ECO:0008006" key="4">
    <source>
        <dbReference type="Google" id="ProtNLM"/>
    </source>
</evidence>
<feature type="compositionally biased region" description="Polar residues" evidence="1">
    <location>
        <begin position="136"/>
        <end position="156"/>
    </location>
</feature>
<dbReference type="InParanoid" id="A0A0G4F1H7"/>
<dbReference type="VEuPathDB" id="CryptoDB:Vbra_8680"/>
<accession>A0A0G4F1H7</accession>
<dbReference type="EMBL" id="CDMY01000358">
    <property type="protein sequence ID" value="CEM05441.1"/>
    <property type="molecule type" value="Genomic_DNA"/>
</dbReference>
<feature type="compositionally biased region" description="Basic and acidic residues" evidence="1">
    <location>
        <begin position="116"/>
        <end position="126"/>
    </location>
</feature>
<gene>
    <name evidence="2" type="ORF">Vbra_8680</name>
</gene>
<name>A0A0G4F1H7_VITBC</name>
<protein>
    <recommendedName>
        <fullName evidence="4">Sushi domain-containing protein</fullName>
    </recommendedName>
</protein>
<proteinExistence type="predicted"/>